<evidence type="ECO:0000313" key="3">
    <source>
        <dbReference type="Proteomes" id="UP000604475"/>
    </source>
</evidence>
<proteinExistence type="predicted"/>
<organism evidence="2 3">
    <name type="scientific">Frankia nepalensis</name>
    <dbReference type="NCBI Taxonomy" id="1836974"/>
    <lineage>
        <taxon>Bacteria</taxon>
        <taxon>Bacillati</taxon>
        <taxon>Actinomycetota</taxon>
        <taxon>Actinomycetes</taxon>
        <taxon>Frankiales</taxon>
        <taxon>Frankiaceae</taxon>
        <taxon>Frankia</taxon>
    </lineage>
</organism>
<comment type="caution">
    <text evidence="2">The sequence shown here is derived from an EMBL/GenBank/DDBJ whole genome shotgun (WGS) entry which is preliminary data.</text>
</comment>
<dbReference type="EMBL" id="JAEACQ010000147">
    <property type="protein sequence ID" value="MBL7626706.1"/>
    <property type="molecule type" value="Genomic_DNA"/>
</dbReference>
<dbReference type="SUPFAM" id="SSF54593">
    <property type="entry name" value="Glyoxalase/Bleomycin resistance protein/Dihydroxybiphenyl dioxygenase"/>
    <property type="match status" value="1"/>
</dbReference>
<protein>
    <submittedName>
        <fullName evidence="2">VOC family protein</fullName>
    </submittedName>
</protein>
<sequence>MPGPMIGLFVVYYDDISACLDFYGKLGMSFARERHGSGPEHYAAALAGGVVFELYPAGKRGATGRIRLGVTVRRDEIDFTLEAGHHVLRDPEGRAVDIRVIDQREDWIEDWPGAQPRIGTSRHRSMPTTTGRIPALPPETDSQE</sequence>
<accession>A0A937R7F0</accession>
<dbReference type="Gene3D" id="3.10.180.10">
    <property type="entry name" value="2,3-Dihydroxybiphenyl 1,2-Dioxygenase, domain 1"/>
    <property type="match status" value="1"/>
</dbReference>
<dbReference type="Proteomes" id="UP000604475">
    <property type="component" value="Unassembled WGS sequence"/>
</dbReference>
<dbReference type="AlphaFoldDB" id="A0A937R7F0"/>
<reference evidence="2" key="1">
    <citation type="submission" date="2020-12" db="EMBL/GenBank/DDBJ databases">
        <title>Genomic characterization of non-nitrogen-fixing Frankia strains.</title>
        <authorList>
            <person name="Carlos-Shanley C."/>
            <person name="Guerra T."/>
            <person name="Hahn D."/>
        </authorList>
    </citation>
    <scope>NUCLEOTIDE SEQUENCE</scope>
    <source>
        <strain evidence="2">CN6</strain>
    </source>
</reference>
<keyword evidence="3" id="KW-1185">Reference proteome</keyword>
<dbReference type="InterPro" id="IPR029068">
    <property type="entry name" value="Glyas_Bleomycin-R_OHBP_Dase"/>
</dbReference>
<name>A0A937R7F0_9ACTN</name>
<evidence type="ECO:0000313" key="2">
    <source>
        <dbReference type="EMBL" id="MBL7626706.1"/>
    </source>
</evidence>
<dbReference type="RefSeq" id="WP_203007220.1">
    <property type="nucleotide sequence ID" value="NZ_JADWYU010000227.1"/>
</dbReference>
<gene>
    <name evidence="2" type="ORF">I7412_05900</name>
</gene>
<feature type="region of interest" description="Disordered" evidence="1">
    <location>
        <begin position="111"/>
        <end position="144"/>
    </location>
</feature>
<evidence type="ECO:0000256" key="1">
    <source>
        <dbReference type="SAM" id="MobiDB-lite"/>
    </source>
</evidence>